<organism evidence="1">
    <name type="scientific">Salmonella newport</name>
    <dbReference type="NCBI Taxonomy" id="108619"/>
    <lineage>
        <taxon>Bacteria</taxon>
        <taxon>Pseudomonadati</taxon>
        <taxon>Pseudomonadota</taxon>
        <taxon>Gammaproteobacteria</taxon>
        <taxon>Enterobacterales</taxon>
        <taxon>Enterobacteriaceae</taxon>
        <taxon>Salmonella</taxon>
    </lineage>
</organism>
<gene>
    <name evidence="1" type="ORF">DQK32_05900</name>
</gene>
<sequence>MANPLGRIKVTKKGKTEIMHAESGTLLFRMDAELNAFDVEMIRQLVGMAYRAGIADGERKLQGELKELLGIEC</sequence>
<evidence type="ECO:0000313" key="1">
    <source>
        <dbReference type="EMBL" id="EBS4545437.1"/>
    </source>
</evidence>
<proteinExistence type="predicted"/>
<dbReference type="EMBL" id="AAGVNP010000021">
    <property type="protein sequence ID" value="EBS4545437.1"/>
    <property type="molecule type" value="Genomic_DNA"/>
</dbReference>
<reference evidence="1" key="1">
    <citation type="submission" date="2018-06" db="EMBL/GenBank/DDBJ databases">
        <authorList>
            <person name="Ashton P.M."/>
            <person name="Dallman T."/>
            <person name="Nair S."/>
            <person name="De Pinna E."/>
            <person name="Peters T."/>
            <person name="Grant K."/>
        </authorList>
    </citation>
    <scope>NUCLEOTIDE SEQUENCE [LARGE SCALE GENOMIC DNA]</scope>
    <source>
        <strain evidence="1">160804</strain>
    </source>
</reference>
<dbReference type="Proteomes" id="UP000839885">
    <property type="component" value="Unassembled WGS sequence"/>
</dbReference>
<dbReference type="AlphaFoldDB" id="A0A5U9VIC0"/>
<accession>A0A5U9VIC0</accession>
<name>A0A5U9VIC0_SALNE</name>
<comment type="caution">
    <text evidence="1">The sequence shown here is derived from an EMBL/GenBank/DDBJ whole genome shotgun (WGS) entry which is preliminary data.</text>
</comment>
<protein>
    <submittedName>
        <fullName evidence="1">Uncharacterized protein</fullName>
    </submittedName>
</protein>